<accession>A0A1B8YGF3</accession>
<reference evidence="3" key="1">
    <citation type="submission" date="2015-11" db="EMBL/GenBank/DDBJ databases">
        <authorList>
            <person name="Tobias N.J."/>
            <person name="Mishra B."/>
            <person name="Gupta D.K."/>
            <person name="Thines M."/>
            <person name="Stinear T.P."/>
            <person name="Bode H.B."/>
        </authorList>
    </citation>
    <scope>NUCLEOTIDE SEQUENCE [LARGE SCALE GENOMIC DNA]</scope>
    <source>
        <strain evidence="3">PB45.5</strain>
    </source>
</reference>
<organism evidence="2 3">
    <name type="scientific">Photorhabdus namnaonensis</name>
    <dbReference type="NCBI Taxonomy" id="1851568"/>
    <lineage>
        <taxon>Bacteria</taxon>
        <taxon>Pseudomonadati</taxon>
        <taxon>Pseudomonadota</taxon>
        <taxon>Gammaproteobacteria</taxon>
        <taxon>Enterobacterales</taxon>
        <taxon>Morganellaceae</taxon>
        <taxon>Photorhabdus</taxon>
    </lineage>
</organism>
<keyword evidence="1" id="KW-1133">Transmembrane helix</keyword>
<protein>
    <submittedName>
        <fullName evidence="2">Uncharacterized protein</fullName>
    </submittedName>
</protein>
<gene>
    <name evidence="2" type="ORF">Phpb_02546</name>
</gene>
<dbReference type="AlphaFoldDB" id="A0A1B8YGF3"/>
<dbReference type="Proteomes" id="UP000092665">
    <property type="component" value="Unassembled WGS sequence"/>
</dbReference>
<evidence type="ECO:0000313" key="2">
    <source>
        <dbReference type="EMBL" id="OCA54105.1"/>
    </source>
</evidence>
<keyword evidence="1" id="KW-0472">Membrane</keyword>
<feature type="transmembrane region" description="Helical" evidence="1">
    <location>
        <begin position="33"/>
        <end position="56"/>
    </location>
</feature>
<name>A0A1B8YGF3_9GAMM</name>
<evidence type="ECO:0000256" key="1">
    <source>
        <dbReference type="SAM" id="Phobius"/>
    </source>
</evidence>
<proteinExistence type="predicted"/>
<evidence type="ECO:0000313" key="3">
    <source>
        <dbReference type="Proteomes" id="UP000092665"/>
    </source>
</evidence>
<sequence length="58" mass="6506">MIGGSHSEGVVPIKNGYCRRMLLRSLIHSKNGYYNIVGLSNSLFKVISLIYLAIFFTI</sequence>
<dbReference type="EMBL" id="LOIC01000072">
    <property type="protein sequence ID" value="OCA54105.1"/>
    <property type="molecule type" value="Genomic_DNA"/>
</dbReference>
<keyword evidence="1" id="KW-0812">Transmembrane</keyword>
<keyword evidence="3" id="KW-1185">Reference proteome</keyword>
<comment type="caution">
    <text evidence="2">The sequence shown here is derived from an EMBL/GenBank/DDBJ whole genome shotgun (WGS) entry which is preliminary data.</text>
</comment>